<evidence type="ECO:0000256" key="1">
    <source>
        <dbReference type="SAM" id="Phobius"/>
    </source>
</evidence>
<organism evidence="2 3">
    <name type="scientific">Plantimonas leprariae</name>
    <dbReference type="NCBI Taxonomy" id="2615207"/>
    <lineage>
        <taxon>Bacteria</taxon>
        <taxon>Pseudomonadati</taxon>
        <taxon>Pseudomonadota</taxon>
        <taxon>Alphaproteobacteria</taxon>
        <taxon>Hyphomicrobiales</taxon>
        <taxon>Aurantimonadaceae</taxon>
        <taxon>Plantimonas</taxon>
    </lineage>
</organism>
<name>A0A7V7PSF1_9HYPH</name>
<reference evidence="2 3" key="1">
    <citation type="submission" date="2019-09" db="EMBL/GenBank/DDBJ databases">
        <title>YIM 132180 draft genome.</title>
        <authorList>
            <person name="Zhang K."/>
        </authorList>
    </citation>
    <scope>NUCLEOTIDE SEQUENCE [LARGE SCALE GENOMIC DNA]</scope>
    <source>
        <strain evidence="2 3">YIM 132180</strain>
    </source>
</reference>
<dbReference type="EMBL" id="VZDO01000002">
    <property type="protein sequence ID" value="KAB0682006.1"/>
    <property type="molecule type" value="Genomic_DNA"/>
</dbReference>
<evidence type="ECO:0000313" key="2">
    <source>
        <dbReference type="EMBL" id="KAB0682006.1"/>
    </source>
</evidence>
<gene>
    <name evidence="2" type="ORF">F6X38_04155</name>
</gene>
<sequence length="165" mass="18666">MPETKYLSEPRPRSIRAFFLHIRSSLGETWDVRVSEWACGAMLFLLAFVLHFNPALFRDGPSYSAMASLASQDTWKLAFLFGGGFRLLVLLVNGIIRRSPHLRLLAAFVSCGFWFQIALGLYQSGTFPTGMAIYPVLLGLDFYHLLRCGRAARRVDDYLALQVKE</sequence>
<protein>
    <submittedName>
        <fullName evidence="2">Uncharacterized protein</fullName>
    </submittedName>
</protein>
<feature type="transmembrane region" description="Helical" evidence="1">
    <location>
        <begin position="37"/>
        <end position="57"/>
    </location>
</feature>
<accession>A0A7V7PSF1</accession>
<comment type="caution">
    <text evidence="2">The sequence shown here is derived from an EMBL/GenBank/DDBJ whole genome shotgun (WGS) entry which is preliminary data.</text>
</comment>
<keyword evidence="1" id="KW-0812">Transmembrane</keyword>
<dbReference type="RefSeq" id="WP_150968266.1">
    <property type="nucleotide sequence ID" value="NZ_VZDO01000002.1"/>
</dbReference>
<dbReference type="Proteomes" id="UP000432089">
    <property type="component" value="Unassembled WGS sequence"/>
</dbReference>
<feature type="transmembrane region" description="Helical" evidence="1">
    <location>
        <begin position="102"/>
        <end position="121"/>
    </location>
</feature>
<proteinExistence type="predicted"/>
<keyword evidence="1" id="KW-1133">Transmembrane helix</keyword>
<evidence type="ECO:0000313" key="3">
    <source>
        <dbReference type="Proteomes" id="UP000432089"/>
    </source>
</evidence>
<keyword evidence="3" id="KW-1185">Reference proteome</keyword>
<keyword evidence="1" id="KW-0472">Membrane</keyword>
<dbReference type="AlphaFoldDB" id="A0A7V7PSF1"/>
<feature type="transmembrane region" description="Helical" evidence="1">
    <location>
        <begin position="127"/>
        <end position="146"/>
    </location>
</feature>
<feature type="transmembrane region" description="Helical" evidence="1">
    <location>
        <begin position="77"/>
        <end position="95"/>
    </location>
</feature>